<sequence>MSKILVIEDNKNQLEALTDRLKAEGYDVLSASDGTTGAQLLAKNICSLALIDIMLPGKNGFDIITDYRRAGGSVPVIFVSAKSELTDKVSGLRLGADDYVTKPYDFPELIARIEALLRRTKTQTETEDSPAELDYTDENDYVFGPFRLVFKKVQLLKDGKPVPLSLMECKLLMYLVVHRGELVKTDTLMEYVWGYETAAASGTLYTHISWLRKKLKTPQVPGGYIETVRNIGYIFSGQ</sequence>
<evidence type="ECO:0000313" key="11">
    <source>
        <dbReference type="Proteomes" id="UP000006546"/>
    </source>
</evidence>
<dbReference type="InterPro" id="IPR011006">
    <property type="entry name" value="CheY-like_superfamily"/>
</dbReference>
<dbReference type="Proteomes" id="UP000006546">
    <property type="component" value="Chromosome"/>
</dbReference>
<dbReference type="SMART" id="SM00862">
    <property type="entry name" value="Trans_reg_C"/>
    <property type="match status" value="1"/>
</dbReference>
<feature type="DNA-binding region" description="OmpR/PhoB-type" evidence="7">
    <location>
        <begin position="138"/>
        <end position="237"/>
    </location>
</feature>
<evidence type="ECO:0000256" key="2">
    <source>
        <dbReference type="ARBA" id="ARBA00023012"/>
    </source>
</evidence>
<dbReference type="Gene3D" id="3.40.50.2300">
    <property type="match status" value="1"/>
</dbReference>
<evidence type="ECO:0000256" key="6">
    <source>
        <dbReference type="PROSITE-ProRule" id="PRU00169"/>
    </source>
</evidence>
<dbReference type="GO" id="GO:0005829">
    <property type="term" value="C:cytosol"/>
    <property type="evidence" value="ECO:0007669"/>
    <property type="project" value="TreeGrafter"/>
</dbReference>
<keyword evidence="11" id="KW-1185">Reference proteome</keyword>
<keyword evidence="1 6" id="KW-0597">Phosphoprotein</keyword>
<dbReference type="SUPFAM" id="SSF52172">
    <property type="entry name" value="CheY-like"/>
    <property type="match status" value="1"/>
</dbReference>
<dbReference type="InterPro" id="IPR001867">
    <property type="entry name" value="OmpR/PhoB-type_DNA-bd"/>
</dbReference>
<dbReference type="InterPro" id="IPR039420">
    <property type="entry name" value="WalR-like"/>
</dbReference>
<evidence type="ECO:0000256" key="1">
    <source>
        <dbReference type="ARBA" id="ARBA00022553"/>
    </source>
</evidence>
<dbReference type="RefSeq" id="WP_013757335.1">
    <property type="nucleotide sequence ID" value="NC_015500.1"/>
</dbReference>
<dbReference type="PROSITE" id="PS50110">
    <property type="entry name" value="RESPONSE_REGULATORY"/>
    <property type="match status" value="1"/>
</dbReference>
<dbReference type="Gene3D" id="1.10.10.10">
    <property type="entry name" value="Winged helix-like DNA-binding domain superfamily/Winged helix DNA-binding domain"/>
    <property type="match status" value="1"/>
</dbReference>
<proteinExistence type="predicted"/>
<organism evidence="10 11">
    <name type="scientific">Treponema brennaborense (strain DSM 12168 / CIP 105900 / DD5/3)</name>
    <dbReference type="NCBI Taxonomy" id="906968"/>
    <lineage>
        <taxon>Bacteria</taxon>
        <taxon>Pseudomonadati</taxon>
        <taxon>Spirochaetota</taxon>
        <taxon>Spirochaetia</taxon>
        <taxon>Spirochaetales</taxon>
        <taxon>Treponemataceae</taxon>
        <taxon>Treponema</taxon>
    </lineage>
</organism>
<dbReference type="PROSITE" id="PS51755">
    <property type="entry name" value="OMPR_PHOB"/>
    <property type="match status" value="1"/>
</dbReference>
<reference evidence="11" key="1">
    <citation type="submission" date="2011-04" db="EMBL/GenBank/DDBJ databases">
        <title>The complete genome of Treponema brennaborense DSM 12168.</title>
        <authorList>
            <person name="Lucas S."/>
            <person name="Han J."/>
            <person name="Lapidus A."/>
            <person name="Bruce D."/>
            <person name="Goodwin L."/>
            <person name="Pitluck S."/>
            <person name="Peters L."/>
            <person name="Kyrpides N."/>
            <person name="Mavromatis K."/>
            <person name="Ivanova N."/>
            <person name="Mikhailova N."/>
            <person name="Pagani I."/>
            <person name="Teshima H."/>
            <person name="Detter J.C."/>
            <person name="Tapia R."/>
            <person name="Han C."/>
            <person name="Land M."/>
            <person name="Hauser L."/>
            <person name="Markowitz V."/>
            <person name="Cheng J.-F."/>
            <person name="Hugenholtz P."/>
            <person name="Woyke T."/>
            <person name="Wu D."/>
            <person name="Gronow S."/>
            <person name="Wellnitz S."/>
            <person name="Brambilla E."/>
            <person name="Klenk H.-P."/>
            <person name="Eisen J.A."/>
        </authorList>
    </citation>
    <scope>NUCLEOTIDE SEQUENCE [LARGE SCALE GENOMIC DNA]</scope>
    <source>
        <strain evidence="11">DSM 12168 / CIP 105900 / DD5/3</strain>
    </source>
</reference>
<keyword evidence="3" id="KW-0805">Transcription regulation</keyword>
<dbReference type="EMBL" id="CP002696">
    <property type="protein sequence ID" value="AEE15616.1"/>
    <property type="molecule type" value="Genomic_DNA"/>
</dbReference>
<dbReference type="eggNOG" id="COG0745">
    <property type="taxonomic scope" value="Bacteria"/>
</dbReference>
<feature type="modified residue" description="4-aspartylphosphate" evidence="6">
    <location>
        <position position="52"/>
    </location>
</feature>
<gene>
    <name evidence="10" type="ordered locus">Trebr_0165</name>
</gene>
<dbReference type="PANTHER" id="PTHR48111">
    <property type="entry name" value="REGULATOR OF RPOS"/>
    <property type="match status" value="1"/>
</dbReference>
<name>F4LLD8_TREBD</name>
<evidence type="ECO:0000256" key="7">
    <source>
        <dbReference type="PROSITE-ProRule" id="PRU01091"/>
    </source>
</evidence>
<evidence type="ECO:0000256" key="4">
    <source>
        <dbReference type="ARBA" id="ARBA00023125"/>
    </source>
</evidence>
<dbReference type="GO" id="GO:0000976">
    <property type="term" value="F:transcription cis-regulatory region binding"/>
    <property type="evidence" value="ECO:0007669"/>
    <property type="project" value="TreeGrafter"/>
</dbReference>
<dbReference type="Gene3D" id="6.10.250.690">
    <property type="match status" value="1"/>
</dbReference>
<evidence type="ECO:0000259" key="8">
    <source>
        <dbReference type="PROSITE" id="PS50110"/>
    </source>
</evidence>
<feature type="domain" description="Response regulatory" evidence="8">
    <location>
        <begin position="3"/>
        <end position="117"/>
    </location>
</feature>
<protein>
    <submittedName>
        <fullName evidence="10">Two component transcriptional regulator, winged helix family</fullName>
    </submittedName>
</protein>
<dbReference type="InterPro" id="IPR036388">
    <property type="entry name" value="WH-like_DNA-bd_sf"/>
</dbReference>
<dbReference type="GO" id="GO:0032993">
    <property type="term" value="C:protein-DNA complex"/>
    <property type="evidence" value="ECO:0007669"/>
    <property type="project" value="TreeGrafter"/>
</dbReference>
<dbReference type="SUPFAM" id="SSF46894">
    <property type="entry name" value="C-terminal effector domain of the bipartite response regulators"/>
    <property type="match status" value="1"/>
</dbReference>
<dbReference type="GO" id="GO:0006355">
    <property type="term" value="P:regulation of DNA-templated transcription"/>
    <property type="evidence" value="ECO:0007669"/>
    <property type="project" value="InterPro"/>
</dbReference>
<feature type="domain" description="OmpR/PhoB-type" evidence="9">
    <location>
        <begin position="138"/>
        <end position="237"/>
    </location>
</feature>
<keyword evidence="2" id="KW-0902">Two-component regulatory system</keyword>
<dbReference type="KEGG" id="tbe:Trebr_0165"/>
<keyword evidence="5" id="KW-0804">Transcription</keyword>
<evidence type="ECO:0000259" key="9">
    <source>
        <dbReference type="PROSITE" id="PS51755"/>
    </source>
</evidence>
<dbReference type="AlphaFoldDB" id="F4LLD8"/>
<dbReference type="PANTHER" id="PTHR48111:SF1">
    <property type="entry name" value="TWO-COMPONENT RESPONSE REGULATOR ORR33"/>
    <property type="match status" value="1"/>
</dbReference>
<dbReference type="SMART" id="SM00448">
    <property type="entry name" value="REC"/>
    <property type="match status" value="1"/>
</dbReference>
<dbReference type="HOGENOM" id="CLU_000445_30_4_12"/>
<dbReference type="STRING" id="906968.Trebr_0165"/>
<evidence type="ECO:0000256" key="3">
    <source>
        <dbReference type="ARBA" id="ARBA00023015"/>
    </source>
</evidence>
<evidence type="ECO:0000313" key="10">
    <source>
        <dbReference type="EMBL" id="AEE15616.1"/>
    </source>
</evidence>
<dbReference type="Pfam" id="PF00072">
    <property type="entry name" value="Response_reg"/>
    <property type="match status" value="1"/>
</dbReference>
<evidence type="ECO:0000256" key="5">
    <source>
        <dbReference type="ARBA" id="ARBA00023163"/>
    </source>
</evidence>
<accession>F4LLD8</accession>
<keyword evidence="4 7" id="KW-0238">DNA-binding</keyword>
<dbReference type="OrthoDB" id="341603at2"/>
<dbReference type="CDD" id="cd00383">
    <property type="entry name" value="trans_reg_C"/>
    <property type="match status" value="1"/>
</dbReference>
<dbReference type="InterPro" id="IPR016032">
    <property type="entry name" value="Sig_transdc_resp-reg_C-effctor"/>
</dbReference>
<dbReference type="Pfam" id="PF00486">
    <property type="entry name" value="Trans_reg_C"/>
    <property type="match status" value="1"/>
</dbReference>
<dbReference type="InterPro" id="IPR001789">
    <property type="entry name" value="Sig_transdc_resp-reg_receiver"/>
</dbReference>
<dbReference type="GO" id="GO:0000156">
    <property type="term" value="F:phosphorelay response regulator activity"/>
    <property type="evidence" value="ECO:0007669"/>
    <property type="project" value="TreeGrafter"/>
</dbReference>